<keyword evidence="9" id="KW-0694">RNA-binding</keyword>
<evidence type="ECO:0000256" key="1">
    <source>
        <dbReference type="ARBA" id="ARBA00013160"/>
    </source>
</evidence>
<dbReference type="GO" id="GO:0005524">
    <property type="term" value="F:ATP binding"/>
    <property type="evidence" value="ECO:0007669"/>
    <property type="project" value="UniProtKB-KW"/>
</dbReference>
<evidence type="ECO:0000256" key="9">
    <source>
        <dbReference type="PROSITE-ProRule" id="PRU00182"/>
    </source>
</evidence>
<organism evidence="11">
    <name type="scientific">Strongyloides ratti</name>
    <name type="common">Parasitic roundworm</name>
    <dbReference type="NCBI Taxonomy" id="34506"/>
    <lineage>
        <taxon>Eukaryota</taxon>
        <taxon>Metazoa</taxon>
        <taxon>Ecdysozoa</taxon>
        <taxon>Nematoda</taxon>
        <taxon>Chromadorea</taxon>
        <taxon>Rhabditida</taxon>
        <taxon>Tylenchina</taxon>
        <taxon>Panagrolaimomorpha</taxon>
        <taxon>Strongyloidoidea</taxon>
        <taxon>Strongyloididae</taxon>
        <taxon>Strongyloides</taxon>
    </lineage>
</organism>
<dbReference type="SUPFAM" id="SSF55174">
    <property type="entry name" value="Alpha-L RNA-binding motif"/>
    <property type="match status" value="1"/>
</dbReference>
<dbReference type="Gene3D" id="3.40.50.620">
    <property type="entry name" value="HUPs"/>
    <property type="match status" value="1"/>
</dbReference>
<evidence type="ECO:0000313" key="11">
    <source>
        <dbReference type="EMBL" id="CEF61273.1"/>
    </source>
</evidence>
<dbReference type="RefSeq" id="XP_024500482.1">
    <property type="nucleotide sequence ID" value="XM_024646285.1"/>
</dbReference>
<comment type="similarity">
    <text evidence="10">Belongs to the class-I aminoacyl-tRNA synthetase family.</text>
</comment>
<dbReference type="PANTHER" id="PTHR11766:SF0">
    <property type="entry name" value="TYROSINE--TRNA LIGASE, MITOCHONDRIAL"/>
    <property type="match status" value="1"/>
</dbReference>
<reference evidence="12" key="2">
    <citation type="submission" date="2014-09" db="EMBL/GenBank/DDBJ databases">
        <authorList>
            <person name="Martin A.A."/>
        </authorList>
    </citation>
    <scope>NUCLEOTIDE SEQUENCE</scope>
    <source>
        <strain evidence="12">ED321</strain>
    </source>
</reference>
<dbReference type="EC" id="6.1.1.1" evidence="1 10"/>
<reference evidence="13" key="3">
    <citation type="submission" date="2020-12" db="UniProtKB">
        <authorList>
            <consortium name="WormBaseParasite"/>
        </authorList>
    </citation>
    <scope>IDENTIFICATION</scope>
</reference>
<dbReference type="Gene3D" id="1.10.240.10">
    <property type="entry name" value="Tyrosyl-Transfer RNA Synthetase"/>
    <property type="match status" value="1"/>
</dbReference>
<dbReference type="InterPro" id="IPR014729">
    <property type="entry name" value="Rossmann-like_a/b/a_fold"/>
</dbReference>
<dbReference type="GO" id="GO:0006437">
    <property type="term" value="P:tyrosyl-tRNA aminoacylation"/>
    <property type="evidence" value="ECO:0007669"/>
    <property type="project" value="InterPro"/>
</dbReference>
<dbReference type="OrthoDB" id="337870at2759"/>
<evidence type="ECO:0000256" key="2">
    <source>
        <dbReference type="ARBA" id="ARBA00022598"/>
    </source>
</evidence>
<evidence type="ECO:0000256" key="5">
    <source>
        <dbReference type="ARBA" id="ARBA00022917"/>
    </source>
</evidence>
<dbReference type="Gene3D" id="3.10.290.10">
    <property type="entry name" value="RNA-binding S4 domain"/>
    <property type="match status" value="1"/>
</dbReference>
<dbReference type="AlphaFoldDB" id="A0A090MSM6"/>
<dbReference type="FunFam" id="1.10.240.10:FF:000001">
    <property type="entry name" value="Tyrosine--tRNA ligase"/>
    <property type="match status" value="1"/>
</dbReference>
<dbReference type="InterPro" id="IPR001412">
    <property type="entry name" value="aa-tRNA-synth_I_CS"/>
</dbReference>
<evidence type="ECO:0000313" key="12">
    <source>
        <dbReference type="Proteomes" id="UP000035682"/>
    </source>
</evidence>
<evidence type="ECO:0000256" key="4">
    <source>
        <dbReference type="ARBA" id="ARBA00022840"/>
    </source>
</evidence>
<dbReference type="SUPFAM" id="SSF52374">
    <property type="entry name" value="Nucleotidylyl transferase"/>
    <property type="match status" value="1"/>
</dbReference>
<dbReference type="InterPro" id="IPR002307">
    <property type="entry name" value="Tyr-tRNA-ligase"/>
</dbReference>
<dbReference type="GO" id="GO:0004831">
    <property type="term" value="F:tyrosine-tRNA ligase activity"/>
    <property type="evidence" value="ECO:0007669"/>
    <property type="project" value="UniProtKB-EC"/>
</dbReference>
<sequence length="448" mass="50558">MVYRYTVNIVRKINSTNYIKNPLIQFCKDLEKRNLLSSSHPGEILKDEGVLLKDLPASLYAGFDPTANSLHIGNLSILNALLRSNKLFNCKPIALIGEATALIGDPSGRNSERPQLSKEEVFENSVAIKNQISKILSNANIQIDVVSNMDWYKDMSMIDYLRLSKNFRVGEMMRMGAIKGRLEDNSGISFTEFAYQTLQSYDFYYLSKTRNCFFQIGGSDQLGHIDSGYDYIKRCTNKTSGGICLPLLTDASGNKLGKSSGGSNLWLNGEKTSPYAFYQFFMQLHDDIAEKMLLSLSLNDITEINQIIENHRNNLGQYVAQKSIAEEMTTLIHGVDGLNLAKRCSDIIFRGNLTDVDNISETQLEELFGSSSFKIPKNSIFTYGQLANLTRKDKIKGEQLMTKGGFKVNGILITDPNKKIDFSTILFKDKNKSIISWGKRKFFLIYWE</sequence>
<dbReference type="WBParaSite" id="SRAE_0000039900.1">
    <property type="protein sequence ID" value="SRAE_0000039900.1"/>
    <property type="gene ID" value="WBGene00256143"/>
</dbReference>
<keyword evidence="3 10" id="KW-0547">Nucleotide-binding</keyword>
<dbReference type="GO" id="GO:0005829">
    <property type="term" value="C:cytosol"/>
    <property type="evidence" value="ECO:0007669"/>
    <property type="project" value="TreeGrafter"/>
</dbReference>
<evidence type="ECO:0000256" key="7">
    <source>
        <dbReference type="ARBA" id="ARBA00033323"/>
    </source>
</evidence>
<name>A0A090MSM6_STRRB</name>
<dbReference type="CTD" id="36373641"/>
<dbReference type="PRINTS" id="PR01040">
    <property type="entry name" value="TRNASYNTHTYR"/>
</dbReference>
<evidence type="ECO:0000256" key="3">
    <source>
        <dbReference type="ARBA" id="ARBA00022741"/>
    </source>
</evidence>
<dbReference type="CDD" id="cd00805">
    <property type="entry name" value="TyrRS_core"/>
    <property type="match status" value="1"/>
</dbReference>
<dbReference type="WormBase" id="SRAE_0000039900">
    <property type="protein sequence ID" value="SRP02083"/>
    <property type="gene ID" value="WBGene00256143"/>
</dbReference>
<dbReference type="EMBL" id="LN609406">
    <property type="protein sequence ID" value="CEF61273.1"/>
    <property type="molecule type" value="Genomic_DNA"/>
</dbReference>
<proteinExistence type="inferred from homology"/>
<keyword evidence="4 10" id="KW-0067">ATP-binding</keyword>
<dbReference type="Pfam" id="PF00579">
    <property type="entry name" value="tRNA-synt_1b"/>
    <property type="match status" value="1"/>
</dbReference>
<keyword evidence="2 10" id="KW-0436">Ligase</keyword>
<dbReference type="GO" id="GO:0005739">
    <property type="term" value="C:mitochondrion"/>
    <property type="evidence" value="ECO:0007669"/>
    <property type="project" value="TreeGrafter"/>
</dbReference>
<evidence type="ECO:0000256" key="6">
    <source>
        <dbReference type="ARBA" id="ARBA00023146"/>
    </source>
</evidence>
<keyword evidence="6 10" id="KW-0030">Aminoacyl-tRNA synthetase</keyword>
<dbReference type="GeneID" id="36373641"/>
<dbReference type="InterPro" id="IPR036986">
    <property type="entry name" value="S4_RNA-bd_sf"/>
</dbReference>
<dbReference type="Proteomes" id="UP000035682">
    <property type="component" value="Unplaced"/>
</dbReference>
<evidence type="ECO:0000313" key="13">
    <source>
        <dbReference type="WBParaSite" id="SRAE_0000039900.1"/>
    </source>
</evidence>
<dbReference type="PANTHER" id="PTHR11766">
    <property type="entry name" value="TYROSYL-TRNA SYNTHETASE"/>
    <property type="match status" value="1"/>
</dbReference>
<dbReference type="OMA" id="IIARFHD"/>
<reference evidence="11" key="1">
    <citation type="submission" date="2014-09" db="EMBL/GenBank/DDBJ databases">
        <authorList>
            <person name="Aslett A.Martin."/>
        </authorList>
    </citation>
    <scope>NUCLEOTIDE SEQUENCE</scope>
    <source>
        <strain evidence="11">ED321 Heterogonic</strain>
    </source>
</reference>
<protein>
    <recommendedName>
        <fullName evidence="1 10">Tyrosine--tRNA ligase</fullName>
        <ecNumber evidence="1 10">6.1.1.1</ecNumber>
    </recommendedName>
    <alternativeName>
        <fullName evidence="7 10">Tyrosyl-tRNA synthetase</fullName>
    </alternativeName>
</protein>
<evidence type="ECO:0000256" key="8">
    <source>
        <dbReference type="ARBA" id="ARBA00048248"/>
    </source>
</evidence>
<evidence type="ECO:0000256" key="10">
    <source>
        <dbReference type="RuleBase" id="RU361234"/>
    </source>
</evidence>
<dbReference type="NCBIfam" id="TIGR00234">
    <property type="entry name" value="tyrS"/>
    <property type="match status" value="1"/>
</dbReference>
<gene>
    <name evidence="11 13 14" type="ORF">SRAE_0000039900</name>
</gene>
<dbReference type="InterPro" id="IPR024088">
    <property type="entry name" value="Tyr-tRNA-ligase_bac-type"/>
</dbReference>
<dbReference type="InterPro" id="IPR002305">
    <property type="entry name" value="aa-tRNA-synth_Ic"/>
</dbReference>
<evidence type="ECO:0000313" key="14">
    <source>
        <dbReference type="WormBase" id="SRAE_0000039900"/>
    </source>
</evidence>
<dbReference type="PROSITE" id="PS00178">
    <property type="entry name" value="AA_TRNA_LIGASE_I"/>
    <property type="match status" value="1"/>
</dbReference>
<keyword evidence="12" id="KW-1185">Reference proteome</keyword>
<dbReference type="PROSITE" id="PS50889">
    <property type="entry name" value="S4"/>
    <property type="match status" value="1"/>
</dbReference>
<accession>A0A090MSM6</accession>
<dbReference type="GO" id="GO:0003723">
    <property type="term" value="F:RNA binding"/>
    <property type="evidence" value="ECO:0007669"/>
    <property type="project" value="UniProtKB-KW"/>
</dbReference>
<keyword evidence="5 10" id="KW-0648">Protein biosynthesis</keyword>
<comment type="catalytic activity">
    <reaction evidence="8 10">
        <text>tRNA(Tyr) + L-tyrosine + ATP = L-tyrosyl-tRNA(Tyr) + AMP + diphosphate + H(+)</text>
        <dbReference type="Rhea" id="RHEA:10220"/>
        <dbReference type="Rhea" id="RHEA-COMP:9706"/>
        <dbReference type="Rhea" id="RHEA-COMP:9707"/>
        <dbReference type="ChEBI" id="CHEBI:15378"/>
        <dbReference type="ChEBI" id="CHEBI:30616"/>
        <dbReference type="ChEBI" id="CHEBI:33019"/>
        <dbReference type="ChEBI" id="CHEBI:58315"/>
        <dbReference type="ChEBI" id="CHEBI:78442"/>
        <dbReference type="ChEBI" id="CHEBI:78536"/>
        <dbReference type="ChEBI" id="CHEBI:456215"/>
        <dbReference type="EC" id="6.1.1.1"/>
    </reaction>
</comment>